<keyword evidence="2" id="KW-1185">Reference proteome</keyword>
<proteinExistence type="predicted"/>
<evidence type="ECO:0000313" key="2">
    <source>
        <dbReference type="Proteomes" id="UP001175228"/>
    </source>
</evidence>
<sequence>MIGSIPVLCLGTLHAPHVHTLIFYSYHPIHFNRFPSLSHFVCFLQDSDDLVTLLKDAKQLMSLCVNYTGHLNPKNLPSSGITSNLLELYLPNNMHKILSYVSFPLLHSLTLSLPLHMFTRYQRLDVNIPNNPDFPNNIDFSHLSKLTMNNYVNIPFLKKLLSYLITHLALDIDTQDMYSVLASTSLLHLEDLRIIDMLSSEKMEIVRMVKMKKTLRNLKLVLAVPESVKELFWSNRSDFHKGLTMTFVQGYRR</sequence>
<reference evidence="1" key="1">
    <citation type="submission" date="2023-06" db="EMBL/GenBank/DDBJ databases">
        <authorList>
            <consortium name="Lawrence Berkeley National Laboratory"/>
            <person name="Ahrendt S."/>
            <person name="Sahu N."/>
            <person name="Indic B."/>
            <person name="Wong-Bajracharya J."/>
            <person name="Merenyi Z."/>
            <person name="Ke H.-M."/>
            <person name="Monk M."/>
            <person name="Kocsube S."/>
            <person name="Drula E."/>
            <person name="Lipzen A."/>
            <person name="Balint B."/>
            <person name="Henrissat B."/>
            <person name="Andreopoulos B."/>
            <person name="Martin F.M."/>
            <person name="Harder C.B."/>
            <person name="Rigling D."/>
            <person name="Ford K.L."/>
            <person name="Foster G.D."/>
            <person name="Pangilinan J."/>
            <person name="Papanicolaou A."/>
            <person name="Barry K."/>
            <person name="LaButti K."/>
            <person name="Viragh M."/>
            <person name="Koriabine M."/>
            <person name="Yan M."/>
            <person name="Riley R."/>
            <person name="Champramary S."/>
            <person name="Plett K.L."/>
            <person name="Tsai I.J."/>
            <person name="Slot J."/>
            <person name="Sipos G."/>
            <person name="Plett J."/>
            <person name="Nagy L.G."/>
            <person name="Grigoriev I.V."/>
        </authorList>
    </citation>
    <scope>NUCLEOTIDE SEQUENCE</scope>
    <source>
        <strain evidence="1">HWK02</strain>
    </source>
</reference>
<evidence type="ECO:0000313" key="1">
    <source>
        <dbReference type="EMBL" id="KAK0493779.1"/>
    </source>
</evidence>
<organism evidence="1 2">
    <name type="scientific">Armillaria luteobubalina</name>
    <dbReference type="NCBI Taxonomy" id="153913"/>
    <lineage>
        <taxon>Eukaryota</taxon>
        <taxon>Fungi</taxon>
        <taxon>Dikarya</taxon>
        <taxon>Basidiomycota</taxon>
        <taxon>Agaricomycotina</taxon>
        <taxon>Agaricomycetes</taxon>
        <taxon>Agaricomycetidae</taxon>
        <taxon>Agaricales</taxon>
        <taxon>Marasmiineae</taxon>
        <taxon>Physalacriaceae</taxon>
        <taxon>Armillaria</taxon>
    </lineage>
</organism>
<dbReference type="AlphaFoldDB" id="A0AA39Q0Z9"/>
<dbReference type="EMBL" id="JAUEPU010000023">
    <property type="protein sequence ID" value="KAK0493779.1"/>
    <property type="molecule type" value="Genomic_DNA"/>
</dbReference>
<comment type="caution">
    <text evidence="1">The sequence shown here is derived from an EMBL/GenBank/DDBJ whole genome shotgun (WGS) entry which is preliminary data.</text>
</comment>
<name>A0AA39Q0Z9_9AGAR</name>
<accession>A0AA39Q0Z9</accession>
<protein>
    <submittedName>
        <fullName evidence="1">Uncharacterized protein</fullName>
    </submittedName>
</protein>
<dbReference type="Proteomes" id="UP001175228">
    <property type="component" value="Unassembled WGS sequence"/>
</dbReference>
<gene>
    <name evidence="1" type="ORF">EDD18DRAFT_1404301</name>
</gene>